<reference evidence="1 2" key="1">
    <citation type="submission" date="2020-02" db="EMBL/GenBank/DDBJ databases">
        <title>Newly sequenced genome of strain CSTR1 showed variability in Candidatus Kuenenia stuttgartiensis genomes.</title>
        <authorList>
            <person name="Ding C."/>
            <person name="Adrian L."/>
        </authorList>
    </citation>
    <scope>NUCLEOTIDE SEQUENCE [LARGE SCALE GENOMIC DNA]</scope>
    <source>
        <strain evidence="1 2">CSTR1</strain>
    </source>
</reference>
<dbReference type="Proteomes" id="UP000501926">
    <property type="component" value="Chromosome"/>
</dbReference>
<dbReference type="EMBL" id="CP049055">
    <property type="protein sequence ID" value="QII11334.1"/>
    <property type="molecule type" value="Genomic_DNA"/>
</dbReference>
<name>A0A6G7GPQ0_KUEST</name>
<dbReference type="AlphaFoldDB" id="A0A6G7GPQ0"/>
<accession>A0A6G7GPQ0</accession>
<organism evidence="1 2">
    <name type="scientific">Kuenenia stuttgartiensis</name>
    <dbReference type="NCBI Taxonomy" id="174633"/>
    <lineage>
        <taxon>Bacteria</taxon>
        <taxon>Pseudomonadati</taxon>
        <taxon>Planctomycetota</taxon>
        <taxon>Candidatus Brocadiia</taxon>
        <taxon>Candidatus Brocadiales</taxon>
        <taxon>Candidatus Brocadiaceae</taxon>
        <taxon>Candidatus Kuenenia</taxon>
    </lineage>
</organism>
<proteinExistence type="predicted"/>
<protein>
    <submittedName>
        <fullName evidence="1">Uncharacterized protein</fullName>
    </submittedName>
</protein>
<evidence type="ECO:0000313" key="1">
    <source>
        <dbReference type="EMBL" id="QII11334.1"/>
    </source>
</evidence>
<gene>
    <name evidence="1" type="ORF">KsCSTR_19550</name>
</gene>
<sequence length="43" mass="5282">MEREYPCSNERKRERVKNKVFFFVLDITSEAFEVQEKVLPQNF</sequence>
<evidence type="ECO:0000313" key="2">
    <source>
        <dbReference type="Proteomes" id="UP000501926"/>
    </source>
</evidence>